<dbReference type="EMBL" id="SZVO01000002">
    <property type="protein sequence ID" value="TKT93387.1"/>
    <property type="molecule type" value="Genomic_DNA"/>
</dbReference>
<name>A0A4U6DAP9_9BACT</name>
<dbReference type="InterPro" id="IPR011662">
    <property type="entry name" value="Secretin/TonB_short_N"/>
</dbReference>
<feature type="domain" description="Secretin/TonB short N-terminal" evidence="8">
    <location>
        <begin position="69"/>
        <end position="120"/>
    </location>
</feature>
<evidence type="ECO:0000256" key="7">
    <source>
        <dbReference type="PROSITE-ProRule" id="PRU01360"/>
    </source>
</evidence>
<accession>A0A4U6DAP9</accession>
<evidence type="ECO:0000256" key="1">
    <source>
        <dbReference type="ARBA" id="ARBA00004571"/>
    </source>
</evidence>
<dbReference type="SUPFAM" id="SSF56935">
    <property type="entry name" value="Porins"/>
    <property type="match status" value="1"/>
</dbReference>
<keyword evidence="10" id="KW-1185">Reference proteome</keyword>
<keyword evidence="4 7" id="KW-0812">Transmembrane</keyword>
<keyword evidence="6 7" id="KW-0998">Cell outer membrane</keyword>
<dbReference type="NCBIfam" id="TIGR04057">
    <property type="entry name" value="SusC_RagA_signa"/>
    <property type="match status" value="1"/>
</dbReference>
<evidence type="ECO:0000256" key="3">
    <source>
        <dbReference type="ARBA" id="ARBA00022452"/>
    </source>
</evidence>
<dbReference type="GO" id="GO:0009279">
    <property type="term" value="C:cell outer membrane"/>
    <property type="evidence" value="ECO:0007669"/>
    <property type="project" value="UniProtKB-SubCell"/>
</dbReference>
<sequence length="1133" mass="125622">MQIFLHGKDTYTRNRFFFRIIFVMKLTFFLLTIACLHVSASGYSQKLALSMQNVPLSTVFRSIEQQSGYKFFYDNKIIRKTRKVTVDLKNTTVSEIMDQVVKDQSLVYSIVDNIIVVKRQVKDTTVIPIREEPADPEPSLLFRISGTVADDKGEALPGVTVLLKGSQAGTTTDESGKFNLEFADENAVLVFSFVGYVSQEIRVGKQTKLNIVLHVDIKALQEVVVVGYGSQTRATLTGSIASVDFKKVEDVPNTNITQALSGSVAGLSVTPGQRPGDSGSMYLRGIASISTLQQPLIVLDGIIFSGNLSDISPSDIGSLEVLKDASALAIYGSRAASGVILITTKRGASDKPKFSFSSYYGVSDYINEVKLLTPERYLEKLLDYKRLNDESYKTGGVWTPSKYSMSNISSYLSSYEAEQYLAGKSINNQDIIKQDAPSQNIELSVAQKTDKLNYYMSGALTKQKGVVVNDNFKRINLRANLEANLNKWLTVGLNSAFSRRNNSGTPANTFYAQWMSPWGKIYNEDGSLATFPAYPYTTISNPLVYALNPNSSISTSFNGVVYAKVEIPFIKGLTYNIRYGSTLSYAKVENFTYPLGILDPFFPANSKPSSANATGSRLRSDLNTQLVENQLDYKVQLGANGEHSLALTAVVTKQNDNRTNNTSTASNFFNMALGFNQLSLGATQTNTDITNKFVNQGAMFRMNYGYLAKYLVTATIRRDGYSAFGANEKYGNFPSAALAWVASEEKFLKNVPWLDFLKARASYGKIGNQGVSPYATLSQILTSNYVFGDGGVPTVTIYPSTMPNSDLHWESTKQLDLGIDMTLLKNKVSLTLDYYDRKTSDLLYQQLLAPSNGFTVINSNLASMSNRGVEVTLAYNVIRSADFGWTVNGNFSYNKNKILSLRDKTDIPTSNLFIGKNITSVYNYEFNGVWQIGDEIPTGFKAGDMRVVDQDGNGVIDASDRKILGQTEPKWRAGLRNEFRYKDFTLSAFVNTAQGSISENQLINPIYMEIGTNPAVNMIDIDGGWWTPDNRNAKRPSLTYSSGLSGLRFYEKTNYIRIQDITLSYQLPKSLLQKISVDRLNLYVSSKNPFMFTPWSGWDPEAMTTTLNAYTQSQVRGGYPIIRTFVAGLNLTF</sequence>
<organism evidence="9 10">
    <name type="scientific">Dyadobacter frigoris</name>
    <dbReference type="NCBI Taxonomy" id="2576211"/>
    <lineage>
        <taxon>Bacteria</taxon>
        <taxon>Pseudomonadati</taxon>
        <taxon>Bacteroidota</taxon>
        <taxon>Cytophagia</taxon>
        <taxon>Cytophagales</taxon>
        <taxon>Spirosomataceae</taxon>
        <taxon>Dyadobacter</taxon>
    </lineage>
</organism>
<dbReference type="Pfam" id="PF13715">
    <property type="entry name" value="CarbopepD_reg_2"/>
    <property type="match status" value="1"/>
</dbReference>
<dbReference type="AlphaFoldDB" id="A0A4U6DAP9"/>
<dbReference type="NCBIfam" id="TIGR04056">
    <property type="entry name" value="OMP_RagA_SusC"/>
    <property type="match status" value="1"/>
</dbReference>
<dbReference type="InterPro" id="IPR039426">
    <property type="entry name" value="TonB-dep_rcpt-like"/>
</dbReference>
<reference evidence="9 10" key="1">
    <citation type="submission" date="2019-05" db="EMBL/GenBank/DDBJ databases">
        <title>Dyadobacter AR-3-8 sp. nov., isolated from arctic soil.</title>
        <authorList>
            <person name="Chaudhary D.K."/>
        </authorList>
    </citation>
    <scope>NUCLEOTIDE SEQUENCE [LARGE SCALE GENOMIC DNA]</scope>
    <source>
        <strain evidence="9 10">AR-3-8</strain>
    </source>
</reference>
<comment type="caution">
    <text evidence="9">The sequence shown here is derived from an EMBL/GenBank/DDBJ whole genome shotgun (WGS) entry which is preliminary data.</text>
</comment>
<dbReference type="InterPro" id="IPR023996">
    <property type="entry name" value="TonB-dep_OMP_SusC/RagA"/>
</dbReference>
<dbReference type="OrthoDB" id="9768177at2"/>
<evidence type="ECO:0000256" key="6">
    <source>
        <dbReference type="ARBA" id="ARBA00023237"/>
    </source>
</evidence>
<dbReference type="InterPro" id="IPR008969">
    <property type="entry name" value="CarboxyPept-like_regulatory"/>
</dbReference>
<dbReference type="SUPFAM" id="SSF49464">
    <property type="entry name" value="Carboxypeptidase regulatory domain-like"/>
    <property type="match status" value="1"/>
</dbReference>
<dbReference type="Proteomes" id="UP000304900">
    <property type="component" value="Unassembled WGS sequence"/>
</dbReference>
<evidence type="ECO:0000256" key="4">
    <source>
        <dbReference type="ARBA" id="ARBA00022692"/>
    </source>
</evidence>
<protein>
    <submittedName>
        <fullName evidence="9">TonB-dependent receptor</fullName>
    </submittedName>
</protein>
<comment type="subcellular location">
    <subcellularLocation>
        <location evidence="1 7">Cell outer membrane</location>
        <topology evidence="1 7">Multi-pass membrane protein</topology>
    </subcellularLocation>
</comment>
<comment type="similarity">
    <text evidence="7">Belongs to the TonB-dependent receptor family.</text>
</comment>
<dbReference type="Pfam" id="PF07715">
    <property type="entry name" value="Plug"/>
    <property type="match status" value="1"/>
</dbReference>
<evidence type="ECO:0000313" key="10">
    <source>
        <dbReference type="Proteomes" id="UP000304900"/>
    </source>
</evidence>
<gene>
    <name evidence="9" type="ORF">FDK13_05920</name>
</gene>
<keyword evidence="3 7" id="KW-1134">Transmembrane beta strand</keyword>
<proteinExistence type="inferred from homology"/>
<dbReference type="Pfam" id="PF07660">
    <property type="entry name" value="STN"/>
    <property type="match status" value="1"/>
</dbReference>
<dbReference type="InterPro" id="IPR037066">
    <property type="entry name" value="Plug_dom_sf"/>
</dbReference>
<keyword evidence="5 7" id="KW-0472">Membrane</keyword>
<dbReference type="Gene3D" id="2.60.40.1120">
    <property type="entry name" value="Carboxypeptidase-like, regulatory domain"/>
    <property type="match status" value="1"/>
</dbReference>
<evidence type="ECO:0000313" key="9">
    <source>
        <dbReference type="EMBL" id="TKT93387.1"/>
    </source>
</evidence>
<dbReference type="InterPro" id="IPR023997">
    <property type="entry name" value="TonB-dep_OMP_SusC/RagA_CS"/>
</dbReference>
<dbReference type="Gene3D" id="2.170.130.10">
    <property type="entry name" value="TonB-dependent receptor, plug domain"/>
    <property type="match status" value="1"/>
</dbReference>
<keyword evidence="2 7" id="KW-0813">Transport</keyword>
<dbReference type="PROSITE" id="PS52016">
    <property type="entry name" value="TONB_DEPENDENT_REC_3"/>
    <property type="match status" value="1"/>
</dbReference>
<evidence type="ECO:0000259" key="8">
    <source>
        <dbReference type="SMART" id="SM00965"/>
    </source>
</evidence>
<dbReference type="InterPro" id="IPR012910">
    <property type="entry name" value="Plug_dom"/>
</dbReference>
<dbReference type="Gene3D" id="2.40.170.20">
    <property type="entry name" value="TonB-dependent receptor, beta-barrel domain"/>
    <property type="match status" value="1"/>
</dbReference>
<keyword evidence="9" id="KW-0675">Receptor</keyword>
<dbReference type="InterPro" id="IPR036942">
    <property type="entry name" value="Beta-barrel_TonB_sf"/>
</dbReference>
<dbReference type="SMART" id="SM00965">
    <property type="entry name" value="STN"/>
    <property type="match status" value="1"/>
</dbReference>
<evidence type="ECO:0000256" key="5">
    <source>
        <dbReference type="ARBA" id="ARBA00023136"/>
    </source>
</evidence>
<evidence type="ECO:0000256" key="2">
    <source>
        <dbReference type="ARBA" id="ARBA00022448"/>
    </source>
</evidence>